<accession>A0AAF0Q7S7</accession>
<sequence length="89" mass="10255">DFPDLSSIPCLLIYSHNLRTVNGPTGNLWIFRTMAYDHFLSCRLNCLSRTNRASSSFAQKPFDQSMILTHSWHIVSLSDCLFTQLKFQV</sequence>
<dbReference type="AlphaFoldDB" id="A0AAF0Q7S7"/>
<keyword evidence="2" id="KW-1185">Reference proteome</keyword>
<organism evidence="1 2">
    <name type="scientific">Solanum verrucosum</name>
    <dbReference type="NCBI Taxonomy" id="315347"/>
    <lineage>
        <taxon>Eukaryota</taxon>
        <taxon>Viridiplantae</taxon>
        <taxon>Streptophyta</taxon>
        <taxon>Embryophyta</taxon>
        <taxon>Tracheophyta</taxon>
        <taxon>Spermatophyta</taxon>
        <taxon>Magnoliopsida</taxon>
        <taxon>eudicotyledons</taxon>
        <taxon>Gunneridae</taxon>
        <taxon>Pentapetalae</taxon>
        <taxon>asterids</taxon>
        <taxon>lamiids</taxon>
        <taxon>Solanales</taxon>
        <taxon>Solanaceae</taxon>
        <taxon>Solanoideae</taxon>
        <taxon>Solaneae</taxon>
        <taxon>Solanum</taxon>
    </lineage>
</organism>
<evidence type="ECO:0000313" key="1">
    <source>
        <dbReference type="EMBL" id="WMV18552.1"/>
    </source>
</evidence>
<evidence type="ECO:0000313" key="2">
    <source>
        <dbReference type="Proteomes" id="UP001234989"/>
    </source>
</evidence>
<reference evidence="1" key="1">
    <citation type="submission" date="2023-08" db="EMBL/GenBank/DDBJ databases">
        <title>A de novo genome assembly of Solanum verrucosum Schlechtendal, a Mexican diploid species geographically isolated from the other diploid A-genome species in potato relatives.</title>
        <authorList>
            <person name="Hosaka K."/>
        </authorList>
    </citation>
    <scope>NUCLEOTIDE SEQUENCE</scope>
    <source>
        <tissue evidence="1">Young leaves</tissue>
    </source>
</reference>
<proteinExistence type="predicted"/>
<feature type="non-terminal residue" evidence="1">
    <location>
        <position position="1"/>
    </location>
</feature>
<dbReference type="Proteomes" id="UP001234989">
    <property type="component" value="Chromosome 3"/>
</dbReference>
<gene>
    <name evidence="1" type="ORF">MTR67_011937</name>
</gene>
<protein>
    <submittedName>
        <fullName evidence="1">Uncharacterized protein</fullName>
    </submittedName>
</protein>
<name>A0AAF0Q7S7_SOLVR</name>
<dbReference type="EMBL" id="CP133614">
    <property type="protein sequence ID" value="WMV18552.1"/>
    <property type="molecule type" value="Genomic_DNA"/>
</dbReference>